<proteinExistence type="predicted"/>
<reference evidence="2" key="1">
    <citation type="submission" date="2021-01" db="EMBL/GenBank/DDBJ databases">
        <authorList>
            <person name="Corre E."/>
            <person name="Pelletier E."/>
            <person name="Niang G."/>
            <person name="Scheremetjew M."/>
            <person name="Finn R."/>
            <person name="Kale V."/>
            <person name="Holt S."/>
            <person name="Cochrane G."/>
            <person name="Meng A."/>
            <person name="Brown T."/>
            <person name="Cohen L."/>
        </authorList>
    </citation>
    <scope>NUCLEOTIDE SEQUENCE</scope>
    <source>
        <strain evidence="2">S3</strain>
    </source>
</reference>
<organism evidence="2">
    <name type="scientific">Strombidium inclinatum</name>
    <dbReference type="NCBI Taxonomy" id="197538"/>
    <lineage>
        <taxon>Eukaryota</taxon>
        <taxon>Sar</taxon>
        <taxon>Alveolata</taxon>
        <taxon>Ciliophora</taxon>
        <taxon>Intramacronucleata</taxon>
        <taxon>Spirotrichea</taxon>
        <taxon>Oligotrichia</taxon>
        <taxon>Strombidiidae</taxon>
        <taxon>Strombidium</taxon>
    </lineage>
</organism>
<name>A0A7S3IN13_9SPIT</name>
<evidence type="ECO:0000313" key="2">
    <source>
        <dbReference type="EMBL" id="CAE0328119.1"/>
    </source>
</evidence>
<feature type="transmembrane region" description="Helical" evidence="1">
    <location>
        <begin position="12"/>
        <end position="27"/>
    </location>
</feature>
<dbReference type="AlphaFoldDB" id="A0A7S3IN13"/>
<accession>A0A7S3IN13</accession>
<sequence length="121" mass="14091">MLRWRQLRRRSGWFWILNLFLIFFSFVDELDRGRQSVVGLLVVSILIEFRKNTTLHVLIVLFDLGHLCRHFCRLLLAVQVGSIRHPALLRRTGLLKLVVLLLELLQGQGKLEVVLLVVVNP</sequence>
<keyword evidence="1" id="KW-0812">Transmembrane</keyword>
<keyword evidence="1" id="KW-1133">Transmembrane helix</keyword>
<keyword evidence="1" id="KW-0472">Membrane</keyword>
<protein>
    <submittedName>
        <fullName evidence="2">Uncharacterized protein</fullName>
    </submittedName>
</protein>
<evidence type="ECO:0000256" key="1">
    <source>
        <dbReference type="SAM" id="Phobius"/>
    </source>
</evidence>
<gene>
    <name evidence="2" type="ORF">SINC0208_LOCUS8746</name>
</gene>
<dbReference type="EMBL" id="HBIH01021934">
    <property type="protein sequence ID" value="CAE0328119.1"/>
    <property type="molecule type" value="Transcribed_RNA"/>
</dbReference>